<feature type="compositionally biased region" description="Basic and acidic residues" evidence="8">
    <location>
        <begin position="15"/>
        <end position="28"/>
    </location>
</feature>
<comment type="function">
    <text evidence="6">Non catalytic subunit of RNase H2, an endonuclease that specifically degrades the RNA of RNA:DNA hybrids. Participates in DNA replication, possibly by mediating the removal of lagging-strand Okazaki fragment RNA primers during DNA replication. Mediates the excision of single ribonucleotides from DNA:RNA duplexes.</text>
</comment>
<feature type="region of interest" description="Disordered" evidence="8">
    <location>
        <begin position="1"/>
        <end position="28"/>
    </location>
</feature>
<evidence type="ECO:0000259" key="10">
    <source>
        <dbReference type="Pfam" id="PF17745"/>
    </source>
</evidence>
<comment type="subcellular location">
    <subcellularLocation>
        <location evidence="1">Nucleus</location>
    </subcellularLocation>
</comment>
<evidence type="ECO:0000256" key="2">
    <source>
        <dbReference type="ARBA" id="ARBA00009823"/>
    </source>
</evidence>
<evidence type="ECO:0000256" key="6">
    <source>
        <dbReference type="ARBA" id="ARBA00024778"/>
    </source>
</evidence>
<accession>A0A6J8ATE2</accession>
<dbReference type="FunFam" id="1.10.20.120:FF:000002">
    <property type="entry name" value="Ribonuclease H2 subunit B"/>
    <property type="match status" value="1"/>
</dbReference>
<dbReference type="Proteomes" id="UP000507470">
    <property type="component" value="Unassembled WGS sequence"/>
</dbReference>
<dbReference type="Gene3D" id="2.20.25.530">
    <property type="match status" value="1"/>
</dbReference>
<evidence type="ECO:0000256" key="1">
    <source>
        <dbReference type="ARBA" id="ARBA00004123"/>
    </source>
</evidence>
<proteinExistence type="inferred from homology"/>
<evidence type="ECO:0000259" key="9">
    <source>
        <dbReference type="Pfam" id="PF09468"/>
    </source>
</evidence>
<feature type="domain" description="Ribonuclease H2 subunit B wHTH" evidence="9">
    <location>
        <begin position="113"/>
        <end position="242"/>
    </location>
</feature>
<dbReference type="InterPro" id="IPR019024">
    <property type="entry name" value="RNase_H2_suB_wHTH"/>
</dbReference>
<feature type="domain" description="Rnh202 triple barrel" evidence="10">
    <location>
        <begin position="50"/>
        <end position="110"/>
    </location>
</feature>
<protein>
    <recommendedName>
        <fullName evidence="4">Ribonuclease H2 subunit B</fullName>
    </recommendedName>
    <alternativeName>
        <fullName evidence="7">Ribonuclease HI subunit B</fullName>
    </alternativeName>
</protein>
<evidence type="ECO:0000256" key="7">
    <source>
        <dbReference type="ARBA" id="ARBA00033464"/>
    </source>
</evidence>
<organism evidence="11 12">
    <name type="scientific">Mytilus coruscus</name>
    <name type="common">Sea mussel</name>
    <dbReference type="NCBI Taxonomy" id="42192"/>
    <lineage>
        <taxon>Eukaryota</taxon>
        <taxon>Metazoa</taxon>
        <taxon>Spiralia</taxon>
        <taxon>Lophotrochozoa</taxon>
        <taxon>Mollusca</taxon>
        <taxon>Bivalvia</taxon>
        <taxon>Autobranchia</taxon>
        <taxon>Pteriomorphia</taxon>
        <taxon>Mytilida</taxon>
        <taxon>Mytiloidea</taxon>
        <taxon>Mytilidae</taxon>
        <taxon>Mytilinae</taxon>
        <taxon>Mytilus</taxon>
    </lineage>
</organism>
<evidence type="ECO:0000313" key="12">
    <source>
        <dbReference type="Proteomes" id="UP000507470"/>
    </source>
</evidence>
<sequence length="321" mass="36592">MPPRRSSRANPSKENSTEQKSKCNGLTEKEPDQWVMLINNTTIQTNQDPEDNPKFYQLKHPKTEKGALFLFSGNDTDVFELQSFNEQFRSWIIDNEILKDGKILFTTPVDPLFLVLPYLQKEEKSGKFMTLEQIVADDSFPECRRLCNTSGVSVLKEISDVKGDDSLKAYRFNKEKTLYWLKEKTNRLADKMTEKDICVSGSSHSVNFIKSKKSSVTSREDYVRFAHGVISDYISEDLSIALRDYMGIPVIIPKKDIENEEPPSKKQKTGSSVPTDDYSKEQSKPKAQTEKKISTAQKKLSQVDKSGMKSLSSFFSPKPKK</sequence>
<dbReference type="InterPro" id="IPR040456">
    <property type="entry name" value="RNase_H2_suB"/>
</dbReference>
<comment type="similarity">
    <text evidence="2">Belongs to the RNase H2 subunit B family.</text>
</comment>
<reference evidence="11 12" key="1">
    <citation type="submission" date="2020-06" db="EMBL/GenBank/DDBJ databases">
        <authorList>
            <person name="Li R."/>
            <person name="Bekaert M."/>
        </authorList>
    </citation>
    <scope>NUCLEOTIDE SEQUENCE [LARGE SCALE GENOMIC DNA]</scope>
    <source>
        <strain evidence="12">wild</strain>
    </source>
</reference>
<feature type="compositionally biased region" description="Low complexity" evidence="8">
    <location>
        <begin position="309"/>
        <end position="321"/>
    </location>
</feature>
<comment type="subunit">
    <text evidence="3">The RNase H2 complex is a heterotrimer composed of the catalytic subunit RNASEH2A and the non-catalytic subunits RNASEH2B and RNASEH2C.</text>
</comment>
<gene>
    <name evidence="11" type="ORF">MCOR_11146</name>
</gene>
<dbReference type="GO" id="GO:0006401">
    <property type="term" value="P:RNA catabolic process"/>
    <property type="evidence" value="ECO:0007669"/>
    <property type="project" value="TreeGrafter"/>
</dbReference>
<feature type="compositionally biased region" description="Basic and acidic residues" evidence="8">
    <location>
        <begin position="277"/>
        <end position="293"/>
    </location>
</feature>
<dbReference type="PANTHER" id="PTHR13383">
    <property type="entry name" value="RIBONUCLEASE H2 SUBUNIT B"/>
    <property type="match status" value="1"/>
</dbReference>
<dbReference type="Pfam" id="PF17745">
    <property type="entry name" value="Ydr279_N"/>
    <property type="match status" value="1"/>
</dbReference>
<dbReference type="PANTHER" id="PTHR13383:SF11">
    <property type="entry name" value="RIBONUCLEASE H2 SUBUNIT B"/>
    <property type="match status" value="1"/>
</dbReference>
<evidence type="ECO:0000256" key="4">
    <source>
        <dbReference type="ARBA" id="ARBA00019062"/>
    </source>
</evidence>
<feature type="compositionally biased region" description="Polar residues" evidence="8">
    <location>
        <begin position="294"/>
        <end position="304"/>
    </location>
</feature>
<dbReference type="InterPro" id="IPR041195">
    <property type="entry name" value="Rnh202_N"/>
</dbReference>
<evidence type="ECO:0000256" key="5">
    <source>
        <dbReference type="ARBA" id="ARBA00023242"/>
    </source>
</evidence>
<dbReference type="GO" id="GO:0005654">
    <property type="term" value="C:nucleoplasm"/>
    <property type="evidence" value="ECO:0007669"/>
    <property type="project" value="TreeGrafter"/>
</dbReference>
<evidence type="ECO:0000256" key="3">
    <source>
        <dbReference type="ARBA" id="ARBA00011277"/>
    </source>
</evidence>
<dbReference type="CDD" id="cd09270">
    <property type="entry name" value="RNase_H2-B"/>
    <property type="match status" value="1"/>
</dbReference>
<evidence type="ECO:0000313" key="11">
    <source>
        <dbReference type="EMBL" id="CAC5373335.1"/>
    </source>
</evidence>
<dbReference type="AlphaFoldDB" id="A0A6J8ATE2"/>
<name>A0A6J8ATE2_MYTCO</name>
<dbReference type="Pfam" id="PF09468">
    <property type="entry name" value="RNase_H2-Ydr279"/>
    <property type="match status" value="1"/>
</dbReference>
<feature type="region of interest" description="Disordered" evidence="8">
    <location>
        <begin position="256"/>
        <end position="321"/>
    </location>
</feature>
<evidence type="ECO:0000256" key="8">
    <source>
        <dbReference type="SAM" id="MobiDB-lite"/>
    </source>
</evidence>
<keyword evidence="12" id="KW-1185">Reference proteome</keyword>
<keyword evidence="5" id="KW-0539">Nucleus</keyword>
<dbReference type="Gene3D" id="1.10.20.120">
    <property type="match status" value="1"/>
</dbReference>
<dbReference type="GO" id="GO:0032299">
    <property type="term" value="C:ribonuclease H2 complex"/>
    <property type="evidence" value="ECO:0007669"/>
    <property type="project" value="InterPro"/>
</dbReference>
<dbReference type="EMBL" id="CACVKT020001887">
    <property type="protein sequence ID" value="CAC5373335.1"/>
    <property type="molecule type" value="Genomic_DNA"/>
</dbReference>
<dbReference type="OrthoDB" id="29098at2759"/>